<dbReference type="GO" id="GO:0016020">
    <property type="term" value="C:membrane"/>
    <property type="evidence" value="ECO:0007669"/>
    <property type="project" value="UniProtKB-SubCell"/>
</dbReference>
<protein>
    <recommendedName>
        <fullName evidence="12">Cytochrome aa3 subunit 2</fullName>
    </recommendedName>
</protein>
<feature type="region of interest" description="Disordered" evidence="14">
    <location>
        <begin position="185"/>
        <end position="220"/>
    </location>
</feature>
<dbReference type="InterPro" id="IPR014222">
    <property type="entry name" value="Cyt_c_oxidase_su2"/>
</dbReference>
<keyword evidence="7" id="KW-0249">Electron transport</keyword>
<dbReference type="InterPro" id="IPR001505">
    <property type="entry name" value="Copper_CuA"/>
</dbReference>
<dbReference type="CDD" id="cd04213">
    <property type="entry name" value="CuRO_CcO_Caa3_II"/>
    <property type="match status" value="1"/>
</dbReference>
<evidence type="ECO:0000256" key="12">
    <source>
        <dbReference type="ARBA" id="ARBA00031399"/>
    </source>
</evidence>
<dbReference type="PROSITE" id="PS50857">
    <property type="entry name" value="COX2_CUA"/>
    <property type="match status" value="1"/>
</dbReference>
<name>A0A364NQE2_9GAMM</name>
<evidence type="ECO:0000256" key="14">
    <source>
        <dbReference type="SAM" id="MobiDB-lite"/>
    </source>
</evidence>
<evidence type="ECO:0000256" key="7">
    <source>
        <dbReference type="ARBA" id="ARBA00022982"/>
    </source>
</evidence>
<dbReference type="EMBL" id="QKRX01000003">
    <property type="protein sequence ID" value="RAU19105.1"/>
    <property type="molecule type" value="Genomic_DNA"/>
</dbReference>
<evidence type="ECO:0000313" key="17">
    <source>
        <dbReference type="EMBL" id="RAU19105.1"/>
    </source>
</evidence>
<dbReference type="GO" id="GO:0042773">
    <property type="term" value="P:ATP synthesis coupled electron transport"/>
    <property type="evidence" value="ECO:0007669"/>
    <property type="project" value="TreeGrafter"/>
</dbReference>
<keyword evidence="5 15" id="KW-0812">Transmembrane</keyword>
<dbReference type="GO" id="GO:0005507">
    <property type="term" value="F:copper ion binding"/>
    <property type="evidence" value="ECO:0007669"/>
    <property type="project" value="InterPro"/>
</dbReference>
<keyword evidence="18" id="KW-1185">Reference proteome</keyword>
<keyword evidence="4" id="KW-0679">Respiratory chain</keyword>
<evidence type="ECO:0000259" key="16">
    <source>
        <dbReference type="PROSITE" id="PS50857"/>
    </source>
</evidence>
<proteinExistence type="inferred from homology"/>
<evidence type="ECO:0000256" key="11">
    <source>
        <dbReference type="ARBA" id="ARBA00024688"/>
    </source>
</evidence>
<keyword evidence="3" id="KW-0813">Transport</keyword>
<sequence>MFGFATVVLLVVVVLWHYAIKRRAEQTPVTRTSGWIIWGGLALPTVSITVLLIVGVPIGHRMMPLPDEHALHIQVTGNQWYWQVAYPEHDLQMTDELHIPVNTPVHLHLTSADVIHSFWVPRLGVKLDMLPGRTNLLRLEASAAGVYLGQCAEYCGFGHAHMQFTVTAHEQLDFADWLNEHTSLEQKPQEPDLHGLGLHETSSHESDQPESVQQGEAIDE</sequence>
<dbReference type="GO" id="GO:0016491">
    <property type="term" value="F:oxidoreductase activity"/>
    <property type="evidence" value="ECO:0007669"/>
    <property type="project" value="InterPro"/>
</dbReference>
<keyword evidence="10 15" id="KW-0472">Membrane</keyword>
<dbReference type="Gene3D" id="2.60.40.420">
    <property type="entry name" value="Cupredoxins - blue copper proteins"/>
    <property type="match status" value="1"/>
</dbReference>
<dbReference type="Proteomes" id="UP000250744">
    <property type="component" value="Unassembled WGS sequence"/>
</dbReference>
<dbReference type="InterPro" id="IPR034236">
    <property type="entry name" value="CuRO_CcO_Caa3_II"/>
</dbReference>
<evidence type="ECO:0000256" key="2">
    <source>
        <dbReference type="ARBA" id="ARBA00007866"/>
    </source>
</evidence>
<evidence type="ECO:0000256" key="9">
    <source>
        <dbReference type="ARBA" id="ARBA00023008"/>
    </source>
</evidence>
<keyword evidence="9" id="KW-0186">Copper</keyword>
<feature type="domain" description="Cytochrome oxidase subunit II copper A binding" evidence="16">
    <location>
        <begin position="68"/>
        <end position="180"/>
    </location>
</feature>
<comment type="caution">
    <text evidence="17">The sequence shown here is derived from an EMBL/GenBank/DDBJ whole genome shotgun (WGS) entry which is preliminary data.</text>
</comment>
<dbReference type="PROSITE" id="PS00078">
    <property type="entry name" value="COX2"/>
    <property type="match status" value="1"/>
</dbReference>
<evidence type="ECO:0000256" key="6">
    <source>
        <dbReference type="ARBA" id="ARBA00022723"/>
    </source>
</evidence>
<dbReference type="OrthoDB" id="9781261at2"/>
<evidence type="ECO:0000256" key="1">
    <source>
        <dbReference type="ARBA" id="ARBA00004141"/>
    </source>
</evidence>
<dbReference type="InterPro" id="IPR002429">
    <property type="entry name" value="CcO_II-like_C"/>
</dbReference>
<dbReference type="NCBIfam" id="TIGR02866">
    <property type="entry name" value="CoxB"/>
    <property type="match status" value="1"/>
</dbReference>
<dbReference type="InterPro" id="IPR008972">
    <property type="entry name" value="Cupredoxin"/>
</dbReference>
<evidence type="ECO:0000256" key="13">
    <source>
        <dbReference type="ARBA" id="ARBA00047816"/>
    </source>
</evidence>
<dbReference type="Pfam" id="PF00116">
    <property type="entry name" value="COX2"/>
    <property type="match status" value="1"/>
</dbReference>
<evidence type="ECO:0000256" key="15">
    <source>
        <dbReference type="SAM" id="Phobius"/>
    </source>
</evidence>
<accession>A0A364NQE2</accession>
<comment type="function">
    <text evidence="11">Subunits I and II form the functional core of the enzyme complex. Electrons originating in cytochrome c are transferred via heme a and Cu(A) to the binuclear center formed by heme a3 and Cu(B).</text>
</comment>
<evidence type="ECO:0000256" key="10">
    <source>
        <dbReference type="ARBA" id="ARBA00023136"/>
    </source>
</evidence>
<evidence type="ECO:0000313" key="18">
    <source>
        <dbReference type="Proteomes" id="UP000250744"/>
    </source>
</evidence>
<dbReference type="PANTHER" id="PTHR22888:SF9">
    <property type="entry name" value="CYTOCHROME C OXIDASE SUBUNIT 2"/>
    <property type="match status" value="1"/>
</dbReference>
<dbReference type="SUPFAM" id="SSF49503">
    <property type="entry name" value="Cupredoxins"/>
    <property type="match status" value="1"/>
</dbReference>
<comment type="similarity">
    <text evidence="2">Belongs to the cytochrome c oxidase subunit 2 family.</text>
</comment>
<organism evidence="17 18">
    <name type="scientific">Nitrincola tibetensis</name>
    <dbReference type="NCBI Taxonomy" id="2219697"/>
    <lineage>
        <taxon>Bacteria</taxon>
        <taxon>Pseudomonadati</taxon>
        <taxon>Pseudomonadota</taxon>
        <taxon>Gammaproteobacteria</taxon>
        <taxon>Oceanospirillales</taxon>
        <taxon>Oceanospirillaceae</taxon>
        <taxon>Nitrincola</taxon>
    </lineage>
</organism>
<dbReference type="InterPro" id="IPR045187">
    <property type="entry name" value="CcO_II"/>
</dbReference>
<gene>
    <name evidence="17" type="primary">coxB</name>
    <name evidence="17" type="ORF">DN062_04455</name>
</gene>
<keyword evidence="8 15" id="KW-1133">Transmembrane helix</keyword>
<evidence type="ECO:0000256" key="8">
    <source>
        <dbReference type="ARBA" id="ARBA00022989"/>
    </source>
</evidence>
<evidence type="ECO:0000256" key="5">
    <source>
        <dbReference type="ARBA" id="ARBA00022692"/>
    </source>
</evidence>
<evidence type="ECO:0000256" key="4">
    <source>
        <dbReference type="ARBA" id="ARBA00022660"/>
    </source>
</evidence>
<feature type="transmembrane region" description="Helical" evidence="15">
    <location>
        <begin position="35"/>
        <end position="56"/>
    </location>
</feature>
<keyword evidence="6" id="KW-0479">Metal-binding</keyword>
<dbReference type="PANTHER" id="PTHR22888">
    <property type="entry name" value="CYTOCHROME C OXIDASE, SUBUNIT II"/>
    <property type="match status" value="1"/>
</dbReference>
<dbReference type="AlphaFoldDB" id="A0A364NQE2"/>
<reference evidence="17 18" key="1">
    <citation type="submission" date="2018-06" db="EMBL/GenBank/DDBJ databases">
        <title>Nitrincola tibetense sp. nov., isolated from Lake XuguoCo on Tibetan Plateau.</title>
        <authorList>
            <person name="Xing P."/>
        </authorList>
    </citation>
    <scope>NUCLEOTIDE SEQUENCE [LARGE SCALE GENOMIC DNA]</scope>
    <source>
        <strain evidence="18">xg18</strain>
    </source>
</reference>
<dbReference type="GO" id="GO:0004129">
    <property type="term" value="F:cytochrome-c oxidase activity"/>
    <property type="evidence" value="ECO:0007669"/>
    <property type="project" value="UniProtKB-EC"/>
</dbReference>
<comment type="subcellular location">
    <subcellularLocation>
        <location evidence="1">Membrane</location>
        <topology evidence="1">Multi-pass membrane protein</topology>
    </subcellularLocation>
</comment>
<evidence type="ECO:0000256" key="3">
    <source>
        <dbReference type="ARBA" id="ARBA00022448"/>
    </source>
</evidence>
<comment type="catalytic activity">
    <reaction evidence="13">
        <text>4 Fe(II)-[cytochrome c] + O2 + 8 H(+)(in) = 4 Fe(III)-[cytochrome c] + 2 H2O + 4 H(+)(out)</text>
        <dbReference type="Rhea" id="RHEA:11436"/>
        <dbReference type="Rhea" id="RHEA-COMP:10350"/>
        <dbReference type="Rhea" id="RHEA-COMP:14399"/>
        <dbReference type="ChEBI" id="CHEBI:15377"/>
        <dbReference type="ChEBI" id="CHEBI:15378"/>
        <dbReference type="ChEBI" id="CHEBI:15379"/>
        <dbReference type="ChEBI" id="CHEBI:29033"/>
        <dbReference type="ChEBI" id="CHEBI:29034"/>
        <dbReference type="EC" id="7.1.1.9"/>
    </reaction>
</comment>